<dbReference type="EMBL" id="JAOWKX010000011">
    <property type="protein sequence ID" value="MCV2886446.1"/>
    <property type="molecule type" value="Genomic_DNA"/>
</dbReference>
<organism evidence="3 4">
    <name type="scientific">Fluctibacter corallii</name>
    <dbReference type="NCBI Taxonomy" id="2984329"/>
    <lineage>
        <taxon>Bacteria</taxon>
        <taxon>Pseudomonadati</taxon>
        <taxon>Pseudomonadota</taxon>
        <taxon>Gammaproteobacteria</taxon>
        <taxon>Alteromonadales</taxon>
        <taxon>Alteromonadaceae</taxon>
        <taxon>Fluctibacter</taxon>
    </lineage>
</organism>
<name>A0ABT3ACN9_9ALTE</name>
<dbReference type="PANTHER" id="PTHR33546:SF1">
    <property type="entry name" value="LARGE, MULTIFUNCTIONAL SECRETED PROTEIN"/>
    <property type="match status" value="1"/>
</dbReference>
<dbReference type="RefSeq" id="WP_263713733.1">
    <property type="nucleotide sequence ID" value="NZ_JAOWKX010000011.1"/>
</dbReference>
<feature type="signal peptide" evidence="1">
    <location>
        <begin position="1"/>
        <end position="19"/>
    </location>
</feature>
<dbReference type="Gene3D" id="2.120.10.30">
    <property type="entry name" value="TolB, C-terminal domain"/>
    <property type="match status" value="1"/>
</dbReference>
<protein>
    <submittedName>
        <fullName evidence="3">PQQ-dependent sugar dehydrogenase</fullName>
    </submittedName>
</protein>
<reference evidence="3 4" key="1">
    <citation type="submission" date="2022-10" db="EMBL/GenBank/DDBJ databases">
        <title>Aestuariibacter sp. AA17 isolated from Montipora capitata coral fragment.</title>
        <authorList>
            <person name="Emsley S.A."/>
            <person name="Pfannmuller K.M."/>
            <person name="Loughran R.M."/>
            <person name="Shlafstein M."/>
            <person name="Papke E."/>
            <person name="Saw J.H."/>
            <person name="Ushijima B."/>
            <person name="Videau P."/>
        </authorList>
    </citation>
    <scope>NUCLEOTIDE SEQUENCE [LARGE SCALE GENOMIC DNA]</scope>
    <source>
        <strain evidence="3 4">AA17</strain>
    </source>
</reference>
<evidence type="ECO:0000256" key="1">
    <source>
        <dbReference type="SAM" id="SignalP"/>
    </source>
</evidence>
<dbReference type="InterPro" id="IPR055557">
    <property type="entry name" value="DUF7133"/>
</dbReference>
<evidence type="ECO:0000313" key="3">
    <source>
        <dbReference type="EMBL" id="MCV2886446.1"/>
    </source>
</evidence>
<gene>
    <name evidence="3" type="ORF">OE749_17255</name>
</gene>
<proteinExistence type="predicted"/>
<feature type="domain" description="DUF7133" evidence="2">
    <location>
        <begin position="20"/>
        <end position="364"/>
    </location>
</feature>
<dbReference type="InterPro" id="IPR011042">
    <property type="entry name" value="6-blade_b-propeller_TolB-like"/>
</dbReference>
<comment type="caution">
    <text evidence="3">The sequence shown here is derived from an EMBL/GenBank/DDBJ whole genome shotgun (WGS) entry which is preliminary data.</text>
</comment>
<dbReference type="PANTHER" id="PTHR33546">
    <property type="entry name" value="LARGE, MULTIFUNCTIONAL SECRETED PROTEIN-RELATED"/>
    <property type="match status" value="1"/>
</dbReference>
<keyword evidence="1" id="KW-0732">Signal</keyword>
<evidence type="ECO:0000259" key="2">
    <source>
        <dbReference type="Pfam" id="PF23500"/>
    </source>
</evidence>
<dbReference type="InterPro" id="IPR011041">
    <property type="entry name" value="Quinoprot_gluc/sorb_DH_b-prop"/>
</dbReference>
<dbReference type="SUPFAM" id="SSF50952">
    <property type="entry name" value="Soluble quinoprotein glucose dehydrogenase"/>
    <property type="match status" value="1"/>
</dbReference>
<sequence>MIKSLTVALSVAVAAPSFAVSVESLTVPEGFSISVYAENVKNARQMALGKNGVVYVGSRGAGLLHAVVDKDGDFKADEVIQLADKLNMPSGVTYKDGDLYVSEVSKIHKFTNIDQTYSSAPKSEVVIDGLPTEKHHGWKNIDFGPDGWLYVPVGAPCNICDPNHDKEFNNPDYATILRFDLNTGKKEIAAKGVRNSVGFDWHPDTQRLWFSDNGRDWMGDNLPPCELNEVSKLGEHFGYPYYHGGYVQDPEFGVNKKAADYTLPAYNLLAHVAPLGIHFYDGAMFPKEYQGRLLVAEHGSWNRTTKSGYRVMMATIQDGKVTQYQPFIDGFLDSKNDSVIGRPVAFLPLPDGSLLVSDDFADVIYRVTYEQ</sequence>
<accession>A0ABT3ACN9</accession>
<feature type="chain" id="PRO_5045327474" evidence="1">
    <location>
        <begin position="20"/>
        <end position="371"/>
    </location>
</feature>
<keyword evidence="4" id="KW-1185">Reference proteome</keyword>
<dbReference type="Proteomes" id="UP001652504">
    <property type="component" value="Unassembled WGS sequence"/>
</dbReference>
<dbReference type="Pfam" id="PF23500">
    <property type="entry name" value="DUF7133"/>
    <property type="match status" value="1"/>
</dbReference>
<evidence type="ECO:0000313" key="4">
    <source>
        <dbReference type="Proteomes" id="UP001652504"/>
    </source>
</evidence>